<keyword evidence="3 6" id="KW-0812">Transmembrane</keyword>
<dbReference type="GO" id="GO:0016020">
    <property type="term" value="C:membrane"/>
    <property type="evidence" value="ECO:0007669"/>
    <property type="project" value="UniProtKB-SubCell"/>
</dbReference>
<sequence>MDLVALLSSLGTVFLVEMPDATFLAILVLATRYRALLVWIGAAAAFTIQTGVAVALGTVATLLPRTPMLIIVGCLFIIGAVMLFREAREHQTDDDAEAEELAEAEQKVSAKAKPATGGKVIAISFVVLLFAEFGDLSHLLIISLVARYEAPIEVFSGSLLALLIVAALAVTAGQAFLKLIKIHIVFYLGAVLCLLLAAGVAWDVLTDTGVI</sequence>
<evidence type="ECO:0000313" key="8">
    <source>
        <dbReference type="Proteomes" id="UP000523139"/>
    </source>
</evidence>
<name>A0A7X8YE69_9MICC</name>
<feature type="transmembrane region" description="Helical" evidence="6">
    <location>
        <begin position="36"/>
        <end position="60"/>
    </location>
</feature>
<reference evidence="7 8" key="1">
    <citation type="submission" date="2020-04" db="EMBL/GenBank/DDBJ databases">
        <title>Nesterenkonia sp. nov., isolated from marine sediment.</title>
        <authorList>
            <person name="Zhang G."/>
        </authorList>
    </citation>
    <scope>NUCLEOTIDE SEQUENCE [LARGE SCALE GENOMIC DNA]</scope>
    <source>
        <strain evidence="7 8">MY13</strain>
    </source>
</reference>
<accession>A0A7X8YE69</accession>
<dbReference type="AlphaFoldDB" id="A0A7X8YE69"/>
<dbReference type="Proteomes" id="UP000523139">
    <property type="component" value="Unassembled WGS sequence"/>
</dbReference>
<comment type="similarity">
    <text evidence="2 6">Belongs to the GDT1 family.</text>
</comment>
<evidence type="ECO:0000256" key="6">
    <source>
        <dbReference type="RuleBase" id="RU365102"/>
    </source>
</evidence>
<keyword evidence="8" id="KW-1185">Reference proteome</keyword>
<feature type="transmembrane region" description="Helical" evidence="6">
    <location>
        <begin position="120"/>
        <end position="146"/>
    </location>
</feature>
<organism evidence="7 8">
    <name type="scientific">Nesterenkonia sedimenti</name>
    <dbReference type="NCBI Taxonomy" id="1463632"/>
    <lineage>
        <taxon>Bacteria</taxon>
        <taxon>Bacillati</taxon>
        <taxon>Actinomycetota</taxon>
        <taxon>Actinomycetes</taxon>
        <taxon>Micrococcales</taxon>
        <taxon>Micrococcaceae</taxon>
        <taxon>Nesterenkonia</taxon>
    </lineage>
</organism>
<comment type="caution">
    <text evidence="7">The sequence shown here is derived from an EMBL/GenBank/DDBJ whole genome shotgun (WGS) entry which is preliminary data.</text>
</comment>
<keyword evidence="4 6" id="KW-1133">Transmembrane helix</keyword>
<evidence type="ECO:0000313" key="7">
    <source>
        <dbReference type="EMBL" id="NLS09907.1"/>
    </source>
</evidence>
<evidence type="ECO:0000256" key="4">
    <source>
        <dbReference type="ARBA" id="ARBA00022989"/>
    </source>
</evidence>
<feature type="transmembrane region" description="Helical" evidence="6">
    <location>
        <begin position="66"/>
        <end position="84"/>
    </location>
</feature>
<dbReference type="EMBL" id="JABAHY010000006">
    <property type="protein sequence ID" value="NLS09907.1"/>
    <property type="molecule type" value="Genomic_DNA"/>
</dbReference>
<dbReference type="GO" id="GO:0046873">
    <property type="term" value="F:metal ion transmembrane transporter activity"/>
    <property type="evidence" value="ECO:0007669"/>
    <property type="project" value="InterPro"/>
</dbReference>
<gene>
    <name evidence="7" type="ORF">HGQ17_07800</name>
</gene>
<evidence type="ECO:0000256" key="2">
    <source>
        <dbReference type="ARBA" id="ARBA00009190"/>
    </source>
</evidence>
<keyword evidence="5 6" id="KW-0472">Membrane</keyword>
<feature type="transmembrane region" description="Helical" evidence="6">
    <location>
        <begin position="158"/>
        <end position="177"/>
    </location>
</feature>
<evidence type="ECO:0000256" key="3">
    <source>
        <dbReference type="ARBA" id="ARBA00022692"/>
    </source>
</evidence>
<dbReference type="Pfam" id="PF01169">
    <property type="entry name" value="GDT1"/>
    <property type="match status" value="2"/>
</dbReference>
<feature type="transmembrane region" description="Helical" evidence="6">
    <location>
        <begin position="184"/>
        <end position="205"/>
    </location>
</feature>
<evidence type="ECO:0000256" key="1">
    <source>
        <dbReference type="ARBA" id="ARBA00004141"/>
    </source>
</evidence>
<evidence type="ECO:0000256" key="5">
    <source>
        <dbReference type="ARBA" id="ARBA00023136"/>
    </source>
</evidence>
<dbReference type="InterPro" id="IPR001727">
    <property type="entry name" value="GDT1-like"/>
</dbReference>
<dbReference type="PANTHER" id="PTHR12608">
    <property type="entry name" value="TRANSMEMBRANE PROTEIN HTP-1 RELATED"/>
    <property type="match status" value="1"/>
</dbReference>
<feature type="transmembrane region" description="Helical" evidence="6">
    <location>
        <begin position="6"/>
        <end position="29"/>
    </location>
</feature>
<protein>
    <recommendedName>
        <fullName evidence="6">GDT1 family protein</fullName>
    </recommendedName>
</protein>
<proteinExistence type="inferred from homology"/>
<comment type="subcellular location">
    <subcellularLocation>
        <location evidence="1 6">Membrane</location>
        <topology evidence="1 6">Multi-pass membrane protein</topology>
    </subcellularLocation>
</comment>
<dbReference type="PANTHER" id="PTHR12608:SF1">
    <property type="entry name" value="TRANSMEMBRANE PROTEIN 165"/>
    <property type="match status" value="1"/>
</dbReference>